<dbReference type="InterPro" id="IPR056565">
    <property type="entry name" value="Fn3_ATF7IP"/>
</dbReference>
<comment type="caution">
    <text evidence="3">The sequence shown here is derived from an EMBL/GenBank/DDBJ whole genome shotgun (WGS) entry which is preliminary data.</text>
</comment>
<feature type="region of interest" description="Disordered" evidence="1">
    <location>
        <begin position="898"/>
        <end position="925"/>
    </location>
</feature>
<dbReference type="InterPro" id="IPR013783">
    <property type="entry name" value="Ig-like_fold"/>
</dbReference>
<dbReference type="InterPro" id="IPR036116">
    <property type="entry name" value="FN3_sf"/>
</dbReference>
<dbReference type="InterPro" id="IPR026085">
    <property type="entry name" value="ATF7-int"/>
</dbReference>
<reference evidence="3 4" key="1">
    <citation type="journal article" date="2021" name="Elife">
        <title>Chloroplast acquisition without the gene transfer in kleptoplastic sea slugs, Plakobranchus ocellatus.</title>
        <authorList>
            <person name="Maeda T."/>
            <person name="Takahashi S."/>
            <person name="Yoshida T."/>
            <person name="Shimamura S."/>
            <person name="Takaki Y."/>
            <person name="Nagai Y."/>
            <person name="Toyoda A."/>
            <person name="Suzuki Y."/>
            <person name="Arimoto A."/>
            <person name="Ishii H."/>
            <person name="Satoh N."/>
            <person name="Nishiyama T."/>
            <person name="Hasebe M."/>
            <person name="Maruyama T."/>
            <person name="Minagawa J."/>
            <person name="Obokata J."/>
            <person name="Shigenobu S."/>
        </authorList>
    </citation>
    <scope>NUCLEOTIDE SEQUENCE [LARGE SCALE GENOMIC DNA]</scope>
</reference>
<dbReference type="PANTHER" id="PTHR23210:SF26">
    <property type="entry name" value="ACTIVATING TRANSCRIPTION FACTOR 7-INTERACTING PROTEIN 1"/>
    <property type="match status" value="1"/>
</dbReference>
<dbReference type="SMART" id="SM00060">
    <property type="entry name" value="FN3"/>
    <property type="match status" value="1"/>
</dbReference>
<feature type="region of interest" description="Disordered" evidence="1">
    <location>
        <begin position="117"/>
        <end position="144"/>
    </location>
</feature>
<sequence>METLTMSVNGPDDAVSKISSNDSSEVDPILENLDNIINSKSLSEYAQLGSDTSENIDESTKAGAMCSQKTLVELDTPQNENDESPIIDKDNIKTVKDAKDSPQEQQNLFAHTVSRNNSVTEPPQESFPSHKNISSTVSGNATGQPNISHNSCLLSKDTKSICQTTNLSSTNVIDSSSTSIQHPVDKDKCLSSQSSHNRSASELISSEKSSHELSSIETVPDIITSSETLETNKNTSCSSLLEMTPASVCSSTETSMTSHGSEYITKKSSCTSTVQIVSCSEMDRSCISEAVSQIPGSSNSKVSLTNAPEMPVSTSQVSCLPDAKLTVSPINMLSKEIDSESLEYKETDVLAKDSEKGLHCGVDGERKQNVENTKTGTIPAGCIEAAVDTQVVADDGALPKTLGLKPKDTNEEKSSSDANLDPVVSDSSNVSNIQILESSSITNEDLFTDGKMLCHEIEEQEESKTSLSSSVCTNNVNEVETTNTSITETAESCKSAEDVALKTECDACEKEQLVCDPASLKAEENSEISILSSRDVTLHSHAGDESKTDIDVKNETNTVILIEEEIDLKPTNSKVEKVAFKNILLTQGKASEITSSERSSSKSVEEVVKKKEDSEIAGKITGEKLVQNRIGIENLDTPTGEVKLENVRKRNASVEEEQTLEPKRTKMDETLNENPSERDLENNAMEVIDSDDDVLLTEDAVTKFETFESDKVNAKGVDSKDVKIQDCKDEENFNDNKDPTPTHLSSQVLQAFIAARIKAFIKKQKMHQISKLNKRITIMQSSTSLWKETAKHLERSVKEVTIINQGVEKRRAHVNACKKISSRTVGTQVNDDKVKSALCAVQNSLSNQIREAESIAPNPALGPSVLLSPPTPQQQSHQRQLNFHQVYSQLVRAPVAPAQASAPSITPRHTRPLTQASVRPPSMAQAPSEVVNLIDLTDDDEVSKKSSKAAHSLQSLPNNRDTASTSLAGVKSSSGNLSGFVPLGPDSTMLSNATTTPNQHHSVAGPKGQILTTLAAAGQASNRQNSKLTHLTNQPASSGNKMPSSRAPQMAPGKQMQEPPGSKSITMHTLPPSFFIQQQRHPAPLPQATGTETNPPNVRALKLPPKPTLKISRVSQGIVLSWNMPSLVGVEVITSYQLFAYQETDSAPKTSFWKKVGDVRALPLPMACTLTQFQEGNKYHFAVRAVDQYNRTGTFSDPSSIFLGIGSTNTKIALRG</sequence>
<organism evidence="3 4">
    <name type="scientific">Plakobranchus ocellatus</name>
    <dbReference type="NCBI Taxonomy" id="259542"/>
    <lineage>
        <taxon>Eukaryota</taxon>
        <taxon>Metazoa</taxon>
        <taxon>Spiralia</taxon>
        <taxon>Lophotrochozoa</taxon>
        <taxon>Mollusca</taxon>
        <taxon>Gastropoda</taxon>
        <taxon>Heterobranchia</taxon>
        <taxon>Euthyneura</taxon>
        <taxon>Panpulmonata</taxon>
        <taxon>Sacoglossa</taxon>
        <taxon>Placobranchoidea</taxon>
        <taxon>Plakobranchidae</taxon>
        <taxon>Plakobranchus</taxon>
    </lineage>
</organism>
<evidence type="ECO:0000256" key="1">
    <source>
        <dbReference type="SAM" id="MobiDB-lite"/>
    </source>
</evidence>
<feature type="domain" description="Fibronectin type-III" evidence="2">
    <location>
        <begin position="1103"/>
        <end position="1208"/>
    </location>
</feature>
<feature type="region of interest" description="Disordered" evidence="1">
    <location>
        <begin position="172"/>
        <end position="216"/>
    </location>
</feature>
<feature type="region of interest" description="Disordered" evidence="1">
    <location>
        <begin position="649"/>
        <end position="678"/>
    </location>
</feature>
<feature type="compositionally biased region" description="Basic and acidic residues" evidence="1">
    <location>
        <begin position="405"/>
        <end position="415"/>
    </location>
</feature>
<dbReference type="SUPFAM" id="SSF49265">
    <property type="entry name" value="Fibronectin type III"/>
    <property type="match status" value="1"/>
</dbReference>
<feature type="compositionally biased region" description="Polar residues" evidence="1">
    <location>
        <begin position="952"/>
        <end position="977"/>
    </location>
</feature>
<proteinExistence type="predicted"/>
<feature type="compositionally biased region" description="Low complexity" evidence="1">
    <location>
        <begin position="200"/>
        <end position="216"/>
    </location>
</feature>
<dbReference type="Pfam" id="PF16794">
    <property type="entry name" value="fn3_4"/>
    <property type="match status" value="1"/>
</dbReference>
<evidence type="ECO:0000313" key="3">
    <source>
        <dbReference type="EMBL" id="GFO28657.1"/>
    </source>
</evidence>
<dbReference type="GO" id="GO:0005634">
    <property type="term" value="C:nucleus"/>
    <property type="evidence" value="ECO:0007669"/>
    <property type="project" value="TreeGrafter"/>
</dbReference>
<dbReference type="AlphaFoldDB" id="A0AAV4CBB3"/>
<evidence type="ECO:0000259" key="2">
    <source>
        <dbReference type="PROSITE" id="PS50853"/>
    </source>
</evidence>
<dbReference type="Proteomes" id="UP000735302">
    <property type="component" value="Unassembled WGS sequence"/>
</dbReference>
<accession>A0AAV4CBB3</accession>
<feature type="region of interest" description="Disordered" evidence="1">
    <location>
        <begin position="1018"/>
        <end position="1062"/>
    </location>
</feature>
<keyword evidence="4" id="KW-1185">Reference proteome</keyword>
<feature type="region of interest" description="Disordered" evidence="1">
    <location>
        <begin position="402"/>
        <end position="427"/>
    </location>
</feature>
<dbReference type="InterPro" id="IPR003961">
    <property type="entry name" value="FN3_dom"/>
</dbReference>
<feature type="compositionally biased region" description="Basic and acidic residues" evidence="1">
    <location>
        <begin position="660"/>
        <end position="678"/>
    </location>
</feature>
<dbReference type="GO" id="GO:0003712">
    <property type="term" value="F:transcription coregulator activity"/>
    <property type="evidence" value="ECO:0007669"/>
    <property type="project" value="TreeGrafter"/>
</dbReference>
<feature type="region of interest" description="Disordered" evidence="1">
    <location>
        <begin position="942"/>
        <end position="983"/>
    </location>
</feature>
<dbReference type="PANTHER" id="PTHR23210">
    <property type="entry name" value="ACTIVATING TRANSCRIPTION FACTOR 7 INTERACTING PROTEIN"/>
    <property type="match status" value="1"/>
</dbReference>
<dbReference type="GO" id="GO:0006355">
    <property type="term" value="P:regulation of DNA-templated transcription"/>
    <property type="evidence" value="ECO:0007669"/>
    <property type="project" value="TreeGrafter"/>
</dbReference>
<gene>
    <name evidence="3" type="ORF">PoB_005516200</name>
</gene>
<name>A0AAV4CBB3_9GAST</name>
<dbReference type="EMBL" id="BLXT01006069">
    <property type="protein sequence ID" value="GFO28657.1"/>
    <property type="molecule type" value="Genomic_DNA"/>
</dbReference>
<dbReference type="CDD" id="cd00063">
    <property type="entry name" value="FN3"/>
    <property type="match status" value="1"/>
</dbReference>
<protein>
    <submittedName>
        <fullName evidence="3">Activating transcription factor 7-interacting protein 1</fullName>
    </submittedName>
</protein>
<dbReference type="GO" id="GO:0005667">
    <property type="term" value="C:transcription regulator complex"/>
    <property type="evidence" value="ECO:0007669"/>
    <property type="project" value="TreeGrafter"/>
</dbReference>
<feature type="region of interest" description="Disordered" evidence="1">
    <location>
        <begin position="860"/>
        <end position="880"/>
    </location>
</feature>
<evidence type="ECO:0000313" key="4">
    <source>
        <dbReference type="Proteomes" id="UP000735302"/>
    </source>
</evidence>
<feature type="compositionally biased region" description="Polar residues" evidence="1">
    <location>
        <begin position="1019"/>
        <end position="1047"/>
    </location>
</feature>
<dbReference type="Gene3D" id="2.60.40.10">
    <property type="entry name" value="Immunoglobulins"/>
    <property type="match status" value="1"/>
</dbReference>
<dbReference type="PROSITE" id="PS50853">
    <property type="entry name" value="FN3"/>
    <property type="match status" value="1"/>
</dbReference>
<feature type="region of interest" description="Disordered" evidence="1">
    <location>
        <begin position="1"/>
        <end position="26"/>
    </location>
</feature>